<dbReference type="Proteomes" id="UP000053097">
    <property type="component" value="Unassembled WGS sequence"/>
</dbReference>
<organism evidence="1 2">
    <name type="scientific">Ooceraea biroi</name>
    <name type="common">Clonal raider ant</name>
    <name type="synonym">Cerapachys biroi</name>
    <dbReference type="NCBI Taxonomy" id="2015173"/>
    <lineage>
        <taxon>Eukaryota</taxon>
        <taxon>Metazoa</taxon>
        <taxon>Ecdysozoa</taxon>
        <taxon>Arthropoda</taxon>
        <taxon>Hexapoda</taxon>
        <taxon>Insecta</taxon>
        <taxon>Pterygota</taxon>
        <taxon>Neoptera</taxon>
        <taxon>Endopterygota</taxon>
        <taxon>Hymenoptera</taxon>
        <taxon>Apocrita</taxon>
        <taxon>Aculeata</taxon>
        <taxon>Formicoidea</taxon>
        <taxon>Formicidae</taxon>
        <taxon>Dorylinae</taxon>
        <taxon>Ooceraea</taxon>
    </lineage>
</organism>
<sequence length="58" mass="6727">MREKEATEKRKKIVHPHTYAQTHTHRGELHPYLIVALGRLFGVFQAKVLAEEKCEGRS</sequence>
<gene>
    <name evidence="1" type="ORF">X777_07249</name>
</gene>
<protein>
    <submittedName>
        <fullName evidence="1">Uncharacterized protein</fullName>
    </submittedName>
</protein>
<dbReference type="AlphaFoldDB" id="A0A026WBQ3"/>
<proteinExistence type="predicted"/>
<evidence type="ECO:0000313" key="1">
    <source>
        <dbReference type="EMBL" id="EZA53071.1"/>
    </source>
</evidence>
<accession>A0A026WBQ3</accession>
<reference evidence="1 2" key="1">
    <citation type="journal article" date="2014" name="Curr. Biol.">
        <title>The genome of the clonal raider ant Cerapachys biroi.</title>
        <authorList>
            <person name="Oxley P.R."/>
            <person name="Ji L."/>
            <person name="Fetter-Pruneda I."/>
            <person name="McKenzie S.K."/>
            <person name="Li C."/>
            <person name="Hu H."/>
            <person name="Zhang G."/>
            <person name="Kronauer D.J."/>
        </authorList>
    </citation>
    <scope>NUCLEOTIDE SEQUENCE [LARGE SCALE GENOMIC DNA]</scope>
</reference>
<name>A0A026WBQ3_OOCBI</name>
<keyword evidence="2" id="KW-1185">Reference proteome</keyword>
<dbReference type="EMBL" id="KK107295">
    <property type="protein sequence ID" value="EZA53071.1"/>
    <property type="molecule type" value="Genomic_DNA"/>
</dbReference>
<evidence type="ECO:0000313" key="2">
    <source>
        <dbReference type="Proteomes" id="UP000053097"/>
    </source>
</evidence>